<sequence length="108" mass="12437">MQQTDRGWEVSGVIDFTTSYFGDAAADLPKLTALYLERGEEEEAASFLSSYIQKSNHVGDNAPLQEQFRQGLLERFRILRIEPGSDDSPEKRRRMSTVKKKVMRSFYI</sequence>
<protein>
    <submittedName>
        <fullName evidence="1">Aminoglycoside phosphotransferase family protein</fullName>
    </submittedName>
</protein>
<keyword evidence="2" id="KW-1185">Reference proteome</keyword>
<accession>A0ABN8U103</accession>
<reference evidence="1" key="1">
    <citation type="submission" date="2022-06" db="EMBL/GenBank/DDBJ databases">
        <authorList>
            <person name="Dietemann V."/>
            <person name="Ory F."/>
            <person name="Dainat B."/>
            <person name="Oberhansli S."/>
        </authorList>
    </citation>
    <scope>NUCLEOTIDE SEQUENCE</scope>
    <source>
        <strain evidence="1">Ena-SAMPLE-TAB-26-04-2022-14:26:32:270-5432</strain>
    </source>
</reference>
<evidence type="ECO:0000313" key="2">
    <source>
        <dbReference type="Proteomes" id="UP001154322"/>
    </source>
</evidence>
<proteinExistence type="predicted"/>
<organism evidence="1 2">
    <name type="scientific">Paenibacillus melissococcoides</name>
    <dbReference type="NCBI Taxonomy" id="2912268"/>
    <lineage>
        <taxon>Bacteria</taxon>
        <taxon>Bacillati</taxon>
        <taxon>Bacillota</taxon>
        <taxon>Bacilli</taxon>
        <taxon>Bacillales</taxon>
        <taxon>Paenibacillaceae</taxon>
        <taxon>Paenibacillus</taxon>
    </lineage>
</organism>
<comment type="caution">
    <text evidence="1">The sequence shown here is derived from an EMBL/GenBank/DDBJ whole genome shotgun (WGS) entry which is preliminary data.</text>
</comment>
<dbReference type="Proteomes" id="UP001154322">
    <property type="component" value="Unassembled WGS sequence"/>
</dbReference>
<gene>
    <name evidence="1" type="ORF">WJ0W_001979</name>
</gene>
<name>A0ABN8U103_9BACL</name>
<dbReference type="EMBL" id="CALYLO010000002">
    <property type="protein sequence ID" value="CAH8244749.1"/>
    <property type="molecule type" value="Genomic_DNA"/>
</dbReference>
<evidence type="ECO:0000313" key="1">
    <source>
        <dbReference type="EMBL" id="CAH8244749.1"/>
    </source>
</evidence>